<evidence type="ECO:0000256" key="10">
    <source>
        <dbReference type="ARBA" id="ARBA00023303"/>
    </source>
</evidence>
<evidence type="ECO:0000256" key="2">
    <source>
        <dbReference type="ARBA" id="ARBA00022448"/>
    </source>
</evidence>
<dbReference type="GO" id="GO:1990573">
    <property type="term" value="P:potassium ion import across plasma membrane"/>
    <property type="evidence" value="ECO:0007669"/>
    <property type="project" value="TreeGrafter"/>
</dbReference>
<dbReference type="Gene3D" id="2.60.40.1400">
    <property type="entry name" value="G protein-activated inward rectifier potassium channel 1"/>
    <property type="match status" value="1"/>
</dbReference>
<keyword evidence="15" id="KW-1185">Reference proteome</keyword>
<keyword evidence="2" id="KW-0813">Transport</keyword>
<dbReference type="InterPro" id="IPR014756">
    <property type="entry name" value="Ig_E-set"/>
</dbReference>
<organism evidence="14 15">
    <name type="scientific">Leptolyngbya boryana NIES-2135</name>
    <dbReference type="NCBI Taxonomy" id="1973484"/>
    <lineage>
        <taxon>Bacteria</taxon>
        <taxon>Bacillati</taxon>
        <taxon>Cyanobacteriota</taxon>
        <taxon>Cyanophyceae</taxon>
        <taxon>Leptolyngbyales</taxon>
        <taxon>Leptolyngbyaceae</taxon>
        <taxon>Leptolyngbya group</taxon>
        <taxon>Leptolyngbya</taxon>
    </lineage>
</organism>
<evidence type="ECO:0000259" key="13">
    <source>
        <dbReference type="Pfam" id="PF17655"/>
    </source>
</evidence>
<feature type="transmembrane region" description="Helical" evidence="11">
    <location>
        <begin position="80"/>
        <end position="99"/>
    </location>
</feature>
<evidence type="ECO:0000313" key="15">
    <source>
        <dbReference type="Proteomes" id="UP000217895"/>
    </source>
</evidence>
<evidence type="ECO:0000256" key="6">
    <source>
        <dbReference type="ARBA" id="ARBA00022958"/>
    </source>
</evidence>
<accession>A0A1Z4JLH1</accession>
<dbReference type="PANTHER" id="PTHR11767:SF102">
    <property type="entry name" value="INWARDLY RECTIFYING POTASSIUM CHANNEL 1, ISOFORM F"/>
    <property type="match status" value="1"/>
</dbReference>
<name>A0A1Z4JLH1_LEPBY</name>
<keyword evidence="8" id="KW-0406">Ion transport</keyword>
<dbReference type="InterPro" id="IPR013099">
    <property type="entry name" value="K_chnl_dom"/>
</dbReference>
<evidence type="ECO:0000256" key="4">
    <source>
        <dbReference type="ARBA" id="ARBA00022692"/>
    </source>
</evidence>
<dbReference type="Proteomes" id="UP000217895">
    <property type="component" value="Chromosome"/>
</dbReference>
<dbReference type="SUPFAM" id="SSF81324">
    <property type="entry name" value="Voltage-gated potassium channels"/>
    <property type="match status" value="1"/>
</dbReference>
<dbReference type="GO" id="GO:0005242">
    <property type="term" value="F:inward rectifier potassium channel activity"/>
    <property type="evidence" value="ECO:0007669"/>
    <property type="project" value="InterPro"/>
</dbReference>
<dbReference type="GO" id="GO:0034702">
    <property type="term" value="C:monoatomic ion channel complex"/>
    <property type="evidence" value="ECO:0007669"/>
    <property type="project" value="UniProtKB-KW"/>
</dbReference>
<dbReference type="PRINTS" id="PR01320">
    <property type="entry name" value="KIRCHANNEL"/>
</dbReference>
<keyword evidence="6" id="KW-0630">Potassium</keyword>
<feature type="domain" description="Potassium channel" evidence="12">
    <location>
        <begin position="61"/>
        <end position="130"/>
    </location>
</feature>
<keyword evidence="9 11" id="KW-0472">Membrane</keyword>
<feature type="transmembrane region" description="Helical" evidence="11">
    <location>
        <begin position="42"/>
        <end position="68"/>
    </location>
</feature>
<dbReference type="GO" id="GO:0034765">
    <property type="term" value="P:regulation of monoatomic ion transmembrane transport"/>
    <property type="evidence" value="ECO:0007669"/>
    <property type="project" value="TreeGrafter"/>
</dbReference>
<dbReference type="Gene3D" id="1.10.287.70">
    <property type="match status" value="1"/>
</dbReference>
<dbReference type="InterPro" id="IPR016449">
    <property type="entry name" value="K_chnl_inward-rec_Kir"/>
</dbReference>
<dbReference type="SUPFAM" id="SSF81296">
    <property type="entry name" value="E set domains"/>
    <property type="match status" value="1"/>
</dbReference>
<dbReference type="AlphaFoldDB" id="A0A1Z4JLH1"/>
<keyword evidence="4 11" id="KW-0812">Transmembrane</keyword>
<feature type="transmembrane region" description="Helical" evidence="11">
    <location>
        <begin position="105"/>
        <end position="130"/>
    </location>
</feature>
<evidence type="ECO:0000313" key="14">
    <source>
        <dbReference type="EMBL" id="BAY57566.1"/>
    </source>
</evidence>
<sequence length="294" mass="33503">MKSRTRRSHQVKIHVENGRFQIEGMNTWFSYWRDPYHLVLTLPWTGVAAFIFVIYLGINVGFALLYMLGGDSVANATPGAFWDYFFFSVQTFASIGYGAMYPQTFYSNTLVTIEAISGLLAIAILAGLAFARFSRSTARVVFSKIAVITPHEGVPTLSFRAANKRRNLILEAQMRAYLFRDEETAEGQHIRRIHDLALVRSQTPGFALTWLVLHPIDQFSPLYGITPEEMIESNCVIQVNLSGIDETVTQVLHDRHSYVPQEILWNHRFVDIVHKTPDGHRVIDYAHFHDSEPL</sequence>
<evidence type="ECO:0000256" key="1">
    <source>
        <dbReference type="ARBA" id="ARBA00004141"/>
    </source>
</evidence>
<dbReference type="PANTHER" id="PTHR11767">
    <property type="entry name" value="INWARD RECTIFIER POTASSIUM CHANNEL"/>
    <property type="match status" value="1"/>
</dbReference>
<evidence type="ECO:0000256" key="9">
    <source>
        <dbReference type="ARBA" id="ARBA00023136"/>
    </source>
</evidence>
<dbReference type="GO" id="GO:0005886">
    <property type="term" value="C:plasma membrane"/>
    <property type="evidence" value="ECO:0007669"/>
    <property type="project" value="TreeGrafter"/>
</dbReference>
<dbReference type="Pfam" id="PF07885">
    <property type="entry name" value="Ion_trans_2"/>
    <property type="match status" value="1"/>
</dbReference>
<dbReference type="InterPro" id="IPR041647">
    <property type="entry name" value="IRK_C"/>
</dbReference>
<evidence type="ECO:0000259" key="12">
    <source>
        <dbReference type="Pfam" id="PF07885"/>
    </source>
</evidence>
<keyword evidence="7 11" id="KW-1133">Transmembrane helix</keyword>
<comment type="subcellular location">
    <subcellularLocation>
        <location evidence="1">Membrane</location>
        <topology evidence="1">Multi-pass membrane protein</topology>
    </subcellularLocation>
</comment>
<keyword evidence="10 14" id="KW-0407">Ion channel</keyword>
<proteinExistence type="predicted"/>
<gene>
    <name evidence="14" type="ORF">NIES2135_44360</name>
</gene>
<evidence type="ECO:0000256" key="5">
    <source>
        <dbReference type="ARBA" id="ARBA00022882"/>
    </source>
</evidence>
<protein>
    <submittedName>
        <fullName evidence="14">K+ channel protein</fullName>
    </submittedName>
</protein>
<evidence type="ECO:0000256" key="7">
    <source>
        <dbReference type="ARBA" id="ARBA00022989"/>
    </source>
</evidence>
<dbReference type="EMBL" id="AP018203">
    <property type="protein sequence ID" value="BAY57566.1"/>
    <property type="molecule type" value="Genomic_DNA"/>
</dbReference>
<evidence type="ECO:0000256" key="8">
    <source>
        <dbReference type="ARBA" id="ARBA00023065"/>
    </source>
</evidence>
<reference evidence="14 15" key="1">
    <citation type="submission" date="2017-06" db="EMBL/GenBank/DDBJ databases">
        <title>Genome sequencing of cyanobaciteial culture collection at National Institute for Environmental Studies (NIES).</title>
        <authorList>
            <person name="Hirose Y."/>
            <person name="Shimura Y."/>
            <person name="Fujisawa T."/>
            <person name="Nakamura Y."/>
            <person name="Kawachi M."/>
        </authorList>
    </citation>
    <scope>NUCLEOTIDE SEQUENCE [LARGE SCALE GENOMIC DNA]</scope>
    <source>
        <strain evidence="14 15">NIES-2135</strain>
    </source>
</reference>
<keyword evidence="5" id="KW-0851">Voltage-gated channel</keyword>
<evidence type="ECO:0000256" key="3">
    <source>
        <dbReference type="ARBA" id="ARBA00022538"/>
    </source>
</evidence>
<keyword evidence="3" id="KW-0633">Potassium transport</keyword>
<evidence type="ECO:0000256" key="11">
    <source>
        <dbReference type="SAM" id="Phobius"/>
    </source>
</evidence>
<feature type="domain" description="Inward rectifier potassium channel C-terminal" evidence="13">
    <location>
        <begin position="140"/>
        <end position="291"/>
    </location>
</feature>
<dbReference type="InterPro" id="IPR013518">
    <property type="entry name" value="K_chnl_inward-rec_Kir_cyto"/>
</dbReference>
<dbReference type="Pfam" id="PF17655">
    <property type="entry name" value="IRK_C"/>
    <property type="match status" value="1"/>
</dbReference>